<dbReference type="Gene3D" id="3.90.550.50">
    <property type="match status" value="1"/>
</dbReference>
<keyword evidence="7" id="KW-0812">Transmembrane</keyword>
<feature type="domain" description="Fringe-like glycosyltransferase" evidence="13">
    <location>
        <begin position="61"/>
        <end position="285"/>
    </location>
</feature>
<evidence type="ECO:0000256" key="2">
    <source>
        <dbReference type="ARBA" id="ARBA00004922"/>
    </source>
</evidence>
<keyword evidence="11" id="KW-0472">Membrane</keyword>
<dbReference type="EMBL" id="CANTFL010001450">
    <property type="protein sequence ID" value="CAI5741504.1"/>
    <property type="molecule type" value="Genomic_DNA"/>
</dbReference>
<dbReference type="EC" id="2.4.1.122" evidence="4"/>
<keyword evidence="5" id="KW-0328">Glycosyltransferase</keyword>
<dbReference type="Pfam" id="PF02434">
    <property type="entry name" value="Fringe"/>
    <property type="match status" value="1"/>
</dbReference>
<proteinExistence type="inferred from homology"/>
<dbReference type="GO" id="GO:0016020">
    <property type="term" value="C:membrane"/>
    <property type="evidence" value="ECO:0007669"/>
    <property type="project" value="UniProtKB-SubCell"/>
</dbReference>
<evidence type="ECO:0000256" key="8">
    <source>
        <dbReference type="ARBA" id="ARBA00022741"/>
    </source>
</evidence>
<sequence>MASALLLLLLLLVLLATAATVPLPAALGPSPQLLEQLGGNVFAMQLVNVSAVSPEAAQTRVLCWVNTYHANHDARLHAIKRTWGTKCDKLLFMSDVEDMSVPTVKIVAPPSHDMLWQKHREIVRLLVREYKEEDYDWIFKCDDDTFVLMENLKAYLTSPPIQALAKREPVLLGHRMTLQWWEMQRLFEPFEDYDPEHVAAMLKVRDETRAKGGLIYTPGGGGYAMNWAYVKTLEANFDEPYCLPNDVVPDDWAISFCMRHLGVSLLDTRDSEKRERFHQYDPKEVYTKPHDEEAFDHKTFTSIYQENNWFSDHNGIGWQNGDKCCAPDSVSFHYVKPPMMELFYEYYYGKSAATST</sequence>
<evidence type="ECO:0000256" key="9">
    <source>
        <dbReference type="ARBA" id="ARBA00022968"/>
    </source>
</evidence>
<evidence type="ECO:0000256" key="6">
    <source>
        <dbReference type="ARBA" id="ARBA00022679"/>
    </source>
</evidence>
<keyword evidence="15" id="KW-1185">Reference proteome</keyword>
<comment type="pathway">
    <text evidence="2">Protein modification; protein glycosylation.</text>
</comment>
<dbReference type="GO" id="GO:0016263">
    <property type="term" value="F:glycoprotein-N-acetylgalactosamine 3-beta-galactosyltransferase activity"/>
    <property type="evidence" value="ECO:0007669"/>
    <property type="project" value="UniProtKB-EC"/>
</dbReference>
<dbReference type="InterPro" id="IPR026050">
    <property type="entry name" value="C1GALT1/C1GALT1_chp1"/>
</dbReference>
<reference evidence="14" key="1">
    <citation type="submission" date="2022-12" db="EMBL/GenBank/DDBJ databases">
        <authorList>
            <person name="Webb A."/>
        </authorList>
    </citation>
    <scope>NUCLEOTIDE SEQUENCE</scope>
    <source>
        <strain evidence="14">Hp1</strain>
    </source>
</reference>
<name>A0AAV0V3Z6_HYABA</name>
<dbReference type="PANTHER" id="PTHR23033:SF14">
    <property type="entry name" value="GLYCOPROTEIN-N-ACETYLGALACTOSAMINE 3-BETA-GALACTOSYLTRANSFERASE 1-RELATED"/>
    <property type="match status" value="1"/>
</dbReference>
<keyword evidence="9" id="KW-0735">Signal-anchor</keyword>
<dbReference type="InterPro" id="IPR003378">
    <property type="entry name" value="Fringe-like_glycosylTrfase"/>
</dbReference>
<dbReference type="Proteomes" id="UP001162031">
    <property type="component" value="Unassembled WGS sequence"/>
</dbReference>
<evidence type="ECO:0000313" key="15">
    <source>
        <dbReference type="Proteomes" id="UP001162031"/>
    </source>
</evidence>
<comment type="caution">
    <text evidence="14">The sequence shown here is derived from an EMBL/GenBank/DDBJ whole genome shotgun (WGS) entry which is preliminary data.</text>
</comment>
<dbReference type="GO" id="GO:0000166">
    <property type="term" value="F:nucleotide binding"/>
    <property type="evidence" value="ECO:0007669"/>
    <property type="project" value="UniProtKB-KW"/>
</dbReference>
<evidence type="ECO:0000256" key="10">
    <source>
        <dbReference type="ARBA" id="ARBA00022989"/>
    </source>
</evidence>
<feature type="signal peptide" evidence="12">
    <location>
        <begin position="1"/>
        <end position="18"/>
    </location>
</feature>
<evidence type="ECO:0000256" key="5">
    <source>
        <dbReference type="ARBA" id="ARBA00022676"/>
    </source>
</evidence>
<feature type="chain" id="PRO_5043807543" description="N-acetylgalactosaminide beta-1,3-galactosyltransferase" evidence="12">
    <location>
        <begin position="19"/>
        <end position="356"/>
    </location>
</feature>
<evidence type="ECO:0000256" key="4">
    <source>
        <dbReference type="ARBA" id="ARBA00012557"/>
    </source>
</evidence>
<keyword evidence="12" id="KW-0732">Signal</keyword>
<comment type="similarity">
    <text evidence="3">Belongs to the glycosyltransferase 31 family. Beta3-Gal-T subfamily.</text>
</comment>
<keyword evidence="6" id="KW-0808">Transferase</keyword>
<keyword evidence="10" id="KW-1133">Transmembrane helix</keyword>
<dbReference type="AlphaFoldDB" id="A0AAV0V3Z6"/>
<evidence type="ECO:0000313" key="14">
    <source>
        <dbReference type="EMBL" id="CAI5741504.1"/>
    </source>
</evidence>
<evidence type="ECO:0000256" key="12">
    <source>
        <dbReference type="SAM" id="SignalP"/>
    </source>
</evidence>
<evidence type="ECO:0000259" key="13">
    <source>
        <dbReference type="Pfam" id="PF02434"/>
    </source>
</evidence>
<evidence type="ECO:0000256" key="3">
    <source>
        <dbReference type="ARBA" id="ARBA00006462"/>
    </source>
</evidence>
<protein>
    <recommendedName>
        <fullName evidence="4">N-acetylgalactosaminide beta-1,3-galactosyltransferase</fullName>
        <ecNumber evidence="4">2.4.1.122</ecNumber>
    </recommendedName>
</protein>
<keyword evidence="8" id="KW-0547">Nucleotide-binding</keyword>
<gene>
    <name evidence="14" type="ORF">HBR001_LOCUS8516</name>
</gene>
<dbReference type="PANTHER" id="PTHR23033">
    <property type="entry name" value="BETA1,3-GALACTOSYLTRANSFERASE"/>
    <property type="match status" value="1"/>
</dbReference>
<accession>A0AAV0V3Z6</accession>
<evidence type="ECO:0000256" key="7">
    <source>
        <dbReference type="ARBA" id="ARBA00022692"/>
    </source>
</evidence>
<evidence type="ECO:0000256" key="11">
    <source>
        <dbReference type="ARBA" id="ARBA00023136"/>
    </source>
</evidence>
<comment type="subcellular location">
    <subcellularLocation>
        <location evidence="1">Membrane</location>
        <topology evidence="1">Single-pass type II membrane protein</topology>
    </subcellularLocation>
</comment>
<organism evidence="14 15">
    <name type="scientific">Hyaloperonospora brassicae</name>
    <name type="common">Brassica downy mildew</name>
    <name type="synonym">Peronospora brassicae</name>
    <dbReference type="NCBI Taxonomy" id="162125"/>
    <lineage>
        <taxon>Eukaryota</taxon>
        <taxon>Sar</taxon>
        <taxon>Stramenopiles</taxon>
        <taxon>Oomycota</taxon>
        <taxon>Peronosporomycetes</taxon>
        <taxon>Peronosporales</taxon>
        <taxon>Peronosporaceae</taxon>
        <taxon>Hyaloperonospora</taxon>
    </lineage>
</organism>
<evidence type="ECO:0000256" key="1">
    <source>
        <dbReference type="ARBA" id="ARBA00004606"/>
    </source>
</evidence>